<keyword evidence="3" id="KW-0134">Cell wall</keyword>
<dbReference type="Gene3D" id="2.160.20.10">
    <property type="entry name" value="Single-stranded right-handed beta-helix, Pectin lyase-like"/>
    <property type="match status" value="1"/>
</dbReference>
<dbReference type="GO" id="GO:0004650">
    <property type="term" value="F:polygalacturonase activity"/>
    <property type="evidence" value="ECO:0007669"/>
    <property type="project" value="UniProtKB-EC"/>
</dbReference>
<reference evidence="11 12" key="1">
    <citation type="journal article" date="2018" name="Nat. Genet.">
        <title>The Rosa genome provides new insights in the design of modern roses.</title>
        <authorList>
            <person name="Bendahmane M."/>
        </authorList>
    </citation>
    <scope>NUCLEOTIDE SEQUENCE [LARGE SCALE GENOMIC DNA]</scope>
    <source>
        <strain evidence="12">cv. Old Blush</strain>
    </source>
</reference>
<organism evidence="11 12">
    <name type="scientific">Rosa chinensis</name>
    <name type="common">China rose</name>
    <dbReference type="NCBI Taxonomy" id="74649"/>
    <lineage>
        <taxon>Eukaryota</taxon>
        <taxon>Viridiplantae</taxon>
        <taxon>Streptophyta</taxon>
        <taxon>Embryophyta</taxon>
        <taxon>Tracheophyta</taxon>
        <taxon>Spermatophyta</taxon>
        <taxon>Magnoliopsida</taxon>
        <taxon>eudicotyledons</taxon>
        <taxon>Gunneridae</taxon>
        <taxon>Pentapetalae</taxon>
        <taxon>rosids</taxon>
        <taxon>fabids</taxon>
        <taxon>Rosales</taxon>
        <taxon>Rosaceae</taxon>
        <taxon>Rosoideae</taxon>
        <taxon>Rosoideae incertae sedis</taxon>
        <taxon>Rosa</taxon>
    </lineage>
</organism>
<keyword evidence="12" id="KW-1185">Reference proteome</keyword>
<dbReference type="GO" id="GO:0071555">
    <property type="term" value="P:cell wall organization"/>
    <property type="evidence" value="ECO:0007669"/>
    <property type="project" value="UniProtKB-KW"/>
</dbReference>
<evidence type="ECO:0000313" key="12">
    <source>
        <dbReference type="Proteomes" id="UP000238479"/>
    </source>
</evidence>
<evidence type="ECO:0000256" key="6">
    <source>
        <dbReference type="ARBA" id="ARBA00023295"/>
    </source>
</evidence>
<feature type="active site" evidence="8">
    <location>
        <position position="325"/>
    </location>
</feature>
<evidence type="ECO:0000256" key="1">
    <source>
        <dbReference type="ARBA" id="ARBA00004191"/>
    </source>
</evidence>
<sequence>MAPQRQLFSFCIFSVLSFSTITSGYGGTLPDNKPSTQRFAPMYSYKLGKSVPQEAGPERFSLHTLGSTLQSKRMVTNPFHPIHNVSGARPSTPAPISVDKFGAKGIDHTDDTKAFQKAWLEACSSNGAVVLLVPPHRSYFVKQFTFSGAQCKSHITMQIHGTIMAFEDPKTYHFPNKSKQQYWLTFERVQNLVVEGPGTINGNGEKWWQSSCKQNNITRTLVPNCNNDAPTAVTFKTCNNLTVHNLNFEKAQQKHVSFENCTDVKASRLRINTSEASPNTDGIHVTETKNIDISMSRISTGDDCISIMGGSQNVYVANIACGPGHGISIGSLGRGGSEDHVSDVTVFGSRLTGTMYGVRIKTWPGGSGYATNITFQMIQMDNVTNPIIIDQNYCDTATKVINGECKPPPLQKNTAVKVHNVMYQSINGTVSKDGQAIVFNCSSVPGGACEKIVLDDVRLEKGGAAVCSNVKPTYSRVDLPLNRCPNQ</sequence>
<evidence type="ECO:0000256" key="8">
    <source>
        <dbReference type="PROSITE-ProRule" id="PRU10052"/>
    </source>
</evidence>
<feature type="signal peptide" evidence="10">
    <location>
        <begin position="1"/>
        <end position="26"/>
    </location>
</feature>
<dbReference type="Proteomes" id="UP000238479">
    <property type="component" value="Chromosome 6"/>
</dbReference>
<keyword evidence="7" id="KW-0961">Cell wall biogenesis/degradation</keyword>
<dbReference type="Gramene" id="PRQ25777">
    <property type="protein sequence ID" value="PRQ25777"/>
    <property type="gene ID" value="RchiOBHm_Chr6g0287361"/>
</dbReference>
<dbReference type="InterPro" id="IPR006626">
    <property type="entry name" value="PbH1"/>
</dbReference>
<evidence type="ECO:0000313" key="11">
    <source>
        <dbReference type="EMBL" id="PRQ25777.1"/>
    </source>
</evidence>
<dbReference type="EC" id="3.2.1.15" evidence="11"/>
<dbReference type="InterPro" id="IPR000743">
    <property type="entry name" value="Glyco_hydro_28"/>
</dbReference>
<dbReference type="InterPro" id="IPR011050">
    <property type="entry name" value="Pectin_lyase_fold/virulence"/>
</dbReference>
<gene>
    <name evidence="11" type="ORF">RchiOBHm_Chr6g0287361</name>
</gene>
<evidence type="ECO:0000256" key="4">
    <source>
        <dbReference type="ARBA" id="ARBA00022525"/>
    </source>
</evidence>
<evidence type="ECO:0000256" key="7">
    <source>
        <dbReference type="ARBA" id="ARBA00023316"/>
    </source>
</evidence>
<dbReference type="STRING" id="74649.A0A2P6PV16"/>
<dbReference type="SUPFAM" id="SSF51126">
    <property type="entry name" value="Pectin lyase-like"/>
    <property type="match status" value="1"/>
</dbReference>
<evidence type="ECO:0000256" key="9">
    <source>
        <dbReference type="RuleBase" id="RU361169"/>
    </source>
</evidence>
<keyword evidence="4" id="KW-0964">Secreted</keyword>
<dbReference type="EMBL" id="PDCK01000044">
    <property type="protein sequence ID" value="PRQ25777.1"/>
    <property type="molecule type" value="Genomic_DNA"/>
</dbReference>
<dbReference type="InterPro" id="IPR012334">
    <property type="entry name" value="Pectin_lyas_fold"/>
</dbReference>
<dbReference type="PROSITE" id="PS00502">
    <property type="entry name" value="POLYGALACTURONASE"/>
    <property type="match status" value="1"/>
</dbReference>
<keyword evidence="10" id="KW-0732">Signal</keyword>
<dbReference type="OMA" id="YVANIAC"/>
<comment type="subcellular location">
    <subcellularLocation>
        <location evidence="1">Secreted</location>
        <location evidence="1">Cell wall</location>
    </subcellularLocation>
</comment>
<accession>A0A2P6PV16</accession>
<dbReference type="AlphaFoldDB" id="A0A2P6PV16"/>
<keyword evidence="6 9" id="KW-0326">Glycosidase</keyword>
<comment type="similarity">
    <text evidence="2 9">Belongs to the glycosyl hydrolase 28 family.</text>
</comment>
<comment type="caution">
    <text evidence="11">The sequence shown here is derived from an EMBL/GenBank/DDBJ whole genome shotgun (WGS) entry which is preliminary data.</text>
</comment>
<evidence type="ECO:0000256" key="3">
    <source>
        <dbReference type="ARBA" id="ARBA00022512"/>
    </source>
</evidence>
<proteinExistence type="inferred from homology"/>
<dbReference type="PANTHER" id="PTHR31375">
    <property type="match status" value="1"/>
</dbReference>
<evidence type="ECO:0000256" key="5">
    <source>
        <dbReference type="ARBA" id="ARBA00022801"/>
    </source>
</evidence>
<evidence type="ECO:0000256" key="10">
    <source>
        <dbReference type="SAM" id="SignalP"/>
    </source>
</evidence>
<dbReference type="SMART" id="SM00710">
    <property type="entry name" value="PbH1"/>
    <property type="match status" value="4"/>
</dbReference>
<protein>
    <submittedName>
        <fullName evidence="11">Putative polygalacturonase</fullName>
        <ecNumber evidence="11">3.2.1.15</ecNumber>
    </submittedName>
</protein>
<keyword evidence="5 9" id="KW-0378">Hydrolase</keyword>
<evidence type="ECO:0000256" key="2">
    <source>
        <dbReference type="ARBA" id="ARBA00008834"/>
    </source>
</evidence>
<dbReference type="GO" id="GO:0005975">
    <property type="term" value="P:carbohydrate metabolic process"/>
    <property type="evidence" value="ECO:0007669"/>
    <property type="project" value="InterPro"/>
</dbReference>
<name>A0A2P6PV16_ROSCH</name>
<dbReference type="Pfam" id="PF00295">
    <property type="entry name" value="Glyco_hydro_28"/>
    <property type="match status" value="1"/>
</dbReference>
<feature type="chain" id="PRO_5015151400" evidence="10">
    <location>
        <begin position="27"/>
        <end position="487"/>
    </location>
</feature>